<gene>
    <name evidence="5" type="ORF">CA3LBN_000755</name>
</gene>
<sequence length="687" mass="79049">MSLAPSSDMKNEPGDFEEEFRVIKVNHNTWVGAHPLRLPIAGARGVYGGHTCAQTLLVAMESAPGFIPHAFHSHFIKAGSNKSPYTFKVTRLHDGKTFCMREIKVIQKDVIIYTALCSLKKKGAKVTSGDLNIMHPPPNLFKKYPDPSKLRKITHTDFVRNAFSPEFVDYNLTPEEDNLRAAERWITVWSGLQQPSKDEMRDPKYNYVGLADISDSALLTTLARVLHLHWNPTVDNPYESFDEDKDARNIMNVTLNALHIFHYNAMSLDHHLYFHGDDFKAFNIVKDWLTLTYQFKVLRNNRALVRGYFYNKEGNCVATVIQEGLTYMRPGETDNLGLSTHLENIKSRKHMSFEELYANDNVCRLEEKFSVVKKSETEFEGKYPLELFREGARGVYGGEFAAQCLSAAYDSIDDPDFSPHSFHSYFLKAGSNESKMRYEVEKTSQGRNYCSRLVKTYQSHTNQLCYIMIASFTRNNSIDKRKKEFAGLDEQKKYHPRTKVPLEFTSSPHPWFDKYVDRLDELPSFEHTNGNLLTVLPPEVMRDNPKDDELSVEIPYRRYGGFFKVNDRLDLAKNPAKQRHIDLTFGSDSYFLVTMVRALGIPLMSKGALDFFRVSLDHTVYFHDNDFDPTDFLFMDYNFERLSNDRVLCAVRIYGRNRKHIATVTQEALTYVPLPLADKSKGASYKL</sequence>
<feature type="domain" description="Acyl-CoA thioesterase-like N-terminal HotDog" evidence="3">
    <location>
        <begin position="392"/>
        <end position="472"/>
    </location>
</feature>
<dbReference type="InterPro" id="IPR003703">
    <property type="entry name" value="Acyl_CoA_thio"/>
</dbReference>
<evidence type="ECO:0000256" key="2">
    <source>
        <dbReference type="ARBA" id="ARBA00022801"/>
    </source>
</evidence>
<feature type="domain" description="Acyl-CoA thioesterase-like C-terminal" evidence="4">
    <location>
        <begin position="177"/>
        <end position="325"/>
    </location>
</feature>
<evidence type="ECO:0000313" key="6">
    <source>
        <dbReference type="Proteomes" id="UP000825434"/>
    </source>
</evidence>
<dbReference type="PANTHER" id="PTHR11066">
    <property type="entry name" value="ACYL-COA THIOESTERASE"/>
    <property type="match status" value="1"/>
</dbReference>
<feature type="domain" description="Acyl-CoA thioesterase-like C-terminal" evidence="4">
    <location>
        <begin position="582"/>
        <end position="669"/>
    </location>
</feature>
<dbReference type="Proteomes" id="UP000825434">
    <property type="component" value="Chromosome 1"/>
</dbReference>
<evidence type="ECO:0000256" key="1">
    <source>
        <dbReference type="ARBA" id="ARBA00006538"/>
    </source>
</evidence>
<organism evidence="5 6">
    <name type="scientific">Candidozyma haemuli</name>
    <dbReference type="NCBI Taxonomy" id="45357"/>
    <lineage>
        <taxon>Eukaryota</taxon>
        <taxon>Fungi</taxon>
        <taxon>Dikarya</taxon>
        <taxon>Ascomycota</taxon>
        <taxon>Saccharomycotina</taxon>
        <taxon>Pichiomycetes</taxon>
        <taxon>Metschnikowiaceae</taxon>
        <taxon>Candidozyma</taxon>
    </lineage>
</organism>
<dbReference type="InterPro" id="IPR042171">
    <property type="entry name" value="Acyl-CoA_hotdog"/>
</dbReference>
<dbReference type="InterPro" id="IPR029069">
    <property type="entry name" value="HotDog_dom_sf"/>
</dbReference>
<protein>
    <submittedName>
        <fullName evidence="5">Uncharacterized protein</fullName>
    </submittedName>
</protein>
<keyword evidence="6" id="KW-1185">Reference proteome</keyword>
<dbReference type="InterPro" id="IPR049450">
    <property type="entry name" value="ACOT8-like_C"/>
</dbReference>
<comment type="similarity">
    <text evidence="1">Belongs to the C/M/P thioester hydrolase family.</text>
</comment>
<evidence type="ECO:0000259" key="4">
    <source>
        <dbReference type="Pfam" id="PF20789"/>
    </source>
</evidence>
<keyword evidence="2" id="KW-0378">Hydrolase</keyword>
<dbReference type="EMBL" id="CP076661">
    <property type="protein sequence ID" value="QWU86537.1"/>
    <property type="molecule type" value="Genomic_DNA"/>
</dbReference>
<accession>A0ABX8I0J0</accession>
<dbReference type="PANTHER" id="PTHR11066:SF34">
    <property type="entry name" value="ACYL-COENZYME A THIOESTERASE 8"/>
    <property type="match status" value="1"/>
</dbReference>
<dbReference type="SUPFAM" id="SSF54637">
    <property type="entry name" value="Thioesterase/thiol ester dehydrase-isomerase"/>
    <property type="match status" value="4"/>
</dbReference>
<dbReference type="CDD" id="cd03444">
    <property type="entry name" value="Thioesterase_II_repeat1"/>
    <property type="match status" value="2"/>
</dbReference>
<dbReference type="Gene3D" id="2.40.160.210">
    <property type="entry name" value="Acyl-CoA thioesterase, double hotdog domain"/>
    <property type="match status" value="2"/>
</dbReference>
<name>A0ABX8I0J0_9ASCO</name>
<dbReference type="CDD" id="cd03445">
    <property type="entry name" value="Thioesterase_II_repeat2"/>
    <property type="match status" value="2"/>
</dbReference>
<dbReference type="InterPro" id="IPR049449">
    <property type="entry name" value="TesB_ACOT8-like_N"/>
</dbReference>
<reference evidence="5 6" key="1">
    <citation type="submission" date="2021-06" db="EMBL/GenBank/DDBJ databases">
        <title>Candida outbreak in Lebanon.</title>
        <authorList>
            <person name="Finianos M."/>
        </authorList>
    </citation>
    <scope>NUCLEOTIDE SEQUENCE [LARGE SCALE GENOMIC DNA]</scope>
    <source>
        <strain evidence="5">CA3LBN</strain>
    </source>
</reference>
<proteinExistence type="inferred from homology"/>
<dbReference type="Pfam" id="PF20789">
    <property type="entry name" value="4HBT_3C"/>
    <property type="match status" value="2"/>
</dbReference>
<feature type="domain" description="Acyl-CoA thioesterase-like N-terminal HotDog" evidence="3">
    <location>
        <begin position="43"/>
        <end position="118"/>
    </location>
</feature>
<evidence type="ECO:0000313" key="5">
    <source>
        <dbReference type="EMBL" id="QWU86537.1"/>
    </source>
</evidence>
<dbReference type="Pfam" id="PF13622">
    <property type="entry name" value="4HBT_3"/>
    <property type="match status" value="2"/>
</dbReference>
<evidence type="ECO:0000259" key="3">
    <source>
        <dbReference type="Pfam" id="PF13622"/>
    </source>
</evidence>